<sequence>MKPLGNMLISYTLPIGLSLWGATPTPLCSLFIFGRPGMGFGDAFLTALMSATMAAAFFYYTGFQLLREFGLPADTTMVEFHKFMRSR</sequence>
<keyword evidence="1" id="KW-1133">Transmembrane helix</keyword>
<reference evidence="2 3" key="1">
    <citation type="submission" date="2014-03" db="EMBL/GenBank/DDBJ databases">
        <title>Bradyrhizobium valentinum sp. nov., isolated from effective nodules of Lupinus mariae-josephae, a lupine endemic of basic-lime soils in Eastern Spain.</title>
        <authorList>
            <person name="Duran D."/>
            <person name="Rey L."/>
            <person name="Navarro A."/>
            <person name="Busquets A."/>
            <person name="Imperial J."/>
            <person name="Ruiz-Argueso T."/>
        </authorList>
    </citation>
    <scope>NUCLEOTIDE SEQUENCE [LARGE SCALE GENOMIC DNA]</scope>
    <source>
        <strain evidence="2 3">PAC68</strain>
    </source>
</reference>
<dbReference type="AlphaFoldDB" id="A0A0R3L1X1"/>
<feature type="transmembrane region" description="Helical" evidence="1">
    <location>
        <begin position="40"/>
        <end position="60"/>
    </location>
</feature>
<evidence type="ECO:0000313" key="3">
    <source>
        <dbReference type="Proteomes" id="UP000050863"/>
    </source>
</evidence>
<dbReference type="STRING" id="280332.CQ12_14880"/>
<keyword evidence="1" id="KW-0472">Membrane</keyword>
<protein>
    <submittedName>
        <fullName evidence="2">Uncharacterized protein</fullName>
    </submittedName>
</protein>
<name>A0A0R3L1X1_9BRAD</name>
<comment type="caution">
    <text evidence="2">The sequence shown here is derived from an EMBL/GenBank/DDBJ whole genome shotgun (WGS) entry which is preliminary data.</text>
</comment>
<keyword evidence="1" id="KW-0812">Transmembrane</keyword>
<accession>A0A0R3L1X1</accession>
<evidence type="ECO:0000256" key="1">
    <source>
        <dbReference type="SAM" id="Phobius"/>
    </source>
</evidence>
<gene>
    <name evidence="2" type="ORF">CQ12_14880</name>
</gene>
<organism evidence="2 3">
    <name type="scientific">Bradyrhizobium jicamae</name>
    <dbReference type="NCBI Taxonomy" id="280332"/>
    <lineage>
        <taxon>Bacteria</taxon>
        <taxon>Pseudomonadati</taxon>
        <taxon>Pseudomonadota</taxon>
        <taxon>Alphaproteobacteria</taxon>
        <taxon>Hyphomicrobiales</taxon>
        <taxon>Nitrobacteraceae</taxon>
        <taxon>Bradyrhizobium</taxon>
    </lineage>
</organism>
<proteinExistence type="predicted"/>
<dbReference type="Proteomes" id="UP000050863">
    <property type="component" value="Unassembled WGS sequence"/>
</dbReference>
<keyword evidence="3" id="KW-1185">Reference proteome</keyword>
<dbReference type="EMBL" id="LLXZ01000160">
    <property type="protein sequence ID" value="KRR01961.1"/>
    <property type="molecule type" value="Genomic_DNA"/>
</dbReference>
<evidence type="ECO:0000313" key="2">
    <source>
        <dbReference type="EMBL" id="KRR01961.1"/>
    </source>
</evidence>